<sequence>MGTLDRAREIGILFPMEFEAEPTWKKLGKISQPESGLETVRGTWGGVPIVSARIGMGHAGMGKKISTWLKEHSCQAVILAGLAGALDPVWDEGDVTSFHAEDWEPFHRWCGNQAKVRSGKWHTAHEIIATGEAKIALGKKSGCGIVEMEWDYVAEACHQDGIPLVGLRAVSDHADKLLPADLFLLGCDAITGKSTPLKIGLHLALRPWRLLELLPAVAGCIHARNQMSQALGEFLDCLSQERSSPGR</sequence>
<dbReference type="InterPro" id="IPR000845">
    <property type="entry name" value="Nucleoside_phosphorylase_d"/>
</dbReference>
<comment type="caution">
    <text evidence="2">The sequence shown here is derived from an EMBL/GenBank/DDBJ whole genome shotgun (WGS) entry which is preliminary data.</text>
</comment>
<dbReference type="GO" id="GO:0019284">
    <property type="term" value="P:L-methionine salvage from S-adenosylmethionine"/>
    <property type="evidence" value="ECO:0007669"/>
    <property type="project" value="TreeGrafter"/>
</dbReference>
<accession>A0A0R2XK06</accession>
<gene>
    <name evidence="2" type="ORF">ABS33_01025</name>
</gene>
<protein>
    <recommendedName>
        <fullName evidence="1">Nucleoside phosphorylase domain-containing protein</fullName>
    </recommendedName>
</protein>
<evidence type="ECO:0000313" key="3">
    <source>
        <dbReference type="Proteomes" id="UP000051220"/>
    </source>
</evidence>
<feature type="domain" description="Nucleoside phosphorylase" evidence="1">
    <location>
        <begin position="10"/>
        <end position="95"/>
    </location>
</feature>
<dbReference type="SUPFAM" id="SSF53167">
    <property type="entry name" value="Purine and uridine phosphorylases"/>
    <property type="match status" value="1"/>
</dbReference>
<dbReference type="Pfam" id="PF01048">
    <property type="entry name" value="PNP_UDP_1"/>
    <property type="match status" value="2"/>
</dbReference>
<name>A0A0R2XK06_9BACT</name>
<organism evidence="2 3">
    <name type="scientific">Verrucomicrobia subdivision 6 bacterium BACL9 MAG-120924-bin69</name>
    <dbReference type="NCBI Taxonomy" id="1655635"/>
    <lineage>
        <taxon>Bacteria</taxon>
        <taxon>Pseudomonadati</taxon>
        <taxon>Verrucomicrobiota</taxon>
        <taxon>Verrucomicrobiia</taxon>
        <taxon>Verrucomicrobiales</taxon>
        <taxon>Verrucomicrobia subdivision 6</taxon>
    </lineage>
</organism>
<dbReference type="GO" id="GO:0008782">
    <property type="term" value="F:adenosylhomocysteine nucleosidase activity"/>
    <property type="evidence" value="ECO:0007669"/>
    <property type="project" value="TreeGrafter"/>
</dbReference>
<dbReference type="GO" id="GO:0009116">
    <property type="term" value="P:nucleoside metabolic process"/>
    <property type="evidence" value="ECO:0007669"/>
    <property type="project" value="InterPro"/>
</dbReference>
<evidence type="ECO:0000259" key="1">
    <source>
        <dbReference type="Pfam" id="PF01048"/>
    </source>
</evidence>
<feature type="domain" description="Nucleoside phosphorylase" evidence="1">
    <location>
        <begin position="112"/>
        <end position="176"/>
    </location>
</feature>
<dbReference type="InterPro" id="IPR035994">
    <property type="entry name" value="Nucleoside_phosphorylase_sf"/>
</dbReference>
<proteinExistence type="predicted"/>
<dbReference type="PANTHER" id="PTHR46832">
    <property type="entry name" value="5'-METHYLTHIOADENOSINE/S-ADENOSYLHOMOCYSTEINE NUCLEOSIDASE"/>
    <property type="match status" value="1"/>
</dbReference>
<dbReference type="Proteomes" id="UP000051220">
    <property type="component" value="Unassembled WGS sequence"/>
</dbReference>
<dbReference type="GO" id="GO:0005829">
    <property type="term" value="C:cytosol"/>
    <property type="evidence" value="ECO:0007669"/>
    <property type="project" value="TreeGrafter"/>
</dbReference>
<dbReference type="GO" id="GO:0008930">
    <property type="term" value="F:methylthioadenosine nucleosidase activity"/>
    <property type="evidence" value="ECO:0007669"/>
    <property type="project" value="TreeGrafter"/>
</dbReference>
<reference evidence="2 3" key="1">
    <citation type="submission" date="2015-10" db="EMBL/GenBank/DDBJ databases">
        <title>Metagenome-Assembled Genomes uncover a global brackish microbiome.</title>
        <authorList>
            <person name="Hugerth L.W."/>
            <person name="Larsson J."/>
            <person name="Alneberg J."/>
            <person name="Lindh M.V."/>
            <person name="Legrand C."/>
            <person name="Pinhassi J."/>
            <person name="Andersson A.F."/>
        </authorList>
    </citation>
    <scope>NUCLEOTIDE SEQUENCE [LARGE SCALE GENOMIC DNA]</scope>
    <source>
        <strain evidence="2">BACL9 MAG-120924-bin69</strain>
    </source>
</reference>
<dbReference type="Gene3D" id="3.40.50.1580">
    <property type="entry name" value="Nucleoside phosphorylase domain"/>
    <property type="match status" value="2"/>
</dbReference>
<dbReference type="EMBL" id="LIDN01000018">
    <property type="protein sequence ID" value="KRP34340.1"/>
    <property type="molecule type" value="Genomic_DNA"/>
</dbReference>
<dbReference type="PANTHER" id="PTHR46832:SF1">
    <property type="entry name" value="5'-METHYLTHIOADENOSINE_S-ADENOSYLHOMOCYSTEINE NUCLEOSIDASE"/>
    <property type="match status" value="1"/>
</dbReference>
<dbReference type="AlphaFoldDB" id="A0A0R2XK06"/>
<evidence type="ECO:0000313" key="2">
    <source>
        <dbReference type="EMBL" id="KRP34340.1"/>
    </source>
</evidence>